<gene>
    <name evidence="1" type="ORF">FA707_03495</name>
</gene>
<dbReference type="InterPro" id="IPR036938">
    <property type="entry name" value="PAP2/HPO_sf"/>
</dbReference>
<dbReference type="PANTHER" id="PTHR14969:SF13">
    <property type="entry name" value="AT30094P"/>
    <property type="match status" value="1"/>
</dbReference>
<protein>
    <submittedName>
        <fullName evidence="1">Phosphatase PAP2 family protein</fullName>
    </submittedName>
</protein>
<evidence type="ECO:0000313" key="2">
    <source>
        <dbReference type="Proteomes" id="UP000298615"/>
    </source>
</evidence>
<accession>A0A4D7CPR3</accession>
<dbReference type="InterPro" id="IPR000326">
    <property type="entry name" value="PAP2/HPO"/>
</dbReference>
<dbReference type="EMBL" id="CP039712">
    <property type="protein sequence ID" value="QCI86078.1"/>
    <property type="molecule type" value="Genomic_DNA"/>
</dbReference>
<dbReference type="KEGG" id="vao:FA707_03495"/>
<dbReference type="CDD" id="cd03392">
    <property type="entry name" value="PAP2_like_2"/>
    <property type="match status" value="1"/>
</dbReference>
<reference evidence="1 2" key="1">
    <citation type="submission" date="2019-04" db="EMBL/GenBank/DDBJ databases">
        <title>Vagococcus sp. nov., isolated from faeces of yaks (Bos grunniens).</title>
        <authorList>
            <person name="Ge Y."/>
        </authorList>
    </citation>
    <scope>NUCLEOTIDE SEQUENCE [LARGE SCALE GENOMIC DNA]</scope>
    <source>
        <strain evidence="1 2">MN-17</strain>
    </source>
</reference>
<dbReference type="Pfam" id="PF01569">
    <property type="entry name" value="PAP2"/>
    <property type="match status" value="1"/>
</dbReference>
<dbReference type="PANTHER" id="PTHR14969">
    <property type="entry name" value="SPHINGOSINE-1-PHOSPHATE PHOSPHOHYDROLASE"/>
    <property type="match status" value="1"/>
</dbReference>
<dbReference type="SMART" id="SM00014">
    <property type="entry name" value="acidPPc"/>
    <property type="match status" value="1"/>
</dbReference>
<sequence length="228" mass="26278">MTYILLGFLDEKIFFSLYNVIIIVREDNRGENKVLVVVGCIACLIFSVIVFLVMNHKTNQIDEAVMNFALDHRTRVWTLAMKFFTEVGKAMPVAFICLMNYFYFSKDLFFANELLICLGVGMLVAYLFKITIKRERPDEHRLVQEKDYSFPSYHALGSGLIYFSIILELLSRGASYHWLGLLICVIFLVMIGYSRVYLGIHYISDVLGGWSLGITLACFVRLIYRLSI</sequence>
<dbReference type="SUPFAM" id="SSF48317">
    <property type="entry name" value="Acid phosphatase/Vanadium-dependent haloperoxidase"/>
    <property type="match status" value="1"/>
</dbReference>
<dbReference type="Gene3D" id="1.20.144.10">
    <property type="entry name" value="Phosphatidic acid phosphatase type 2/haloperoxidase"/>
    <property type="match status" value="2"/>
</dbReference>
<evidence type="ECO:0000313" key="1">
    <source>
        <dbReference type="EMBL" id="QCI86078.1"/>
    </source>
</evidence>
<dbReference type="AlphaFoldDB" id="A0A4D7CPR3"/>
<dbReference type="RefSeq" id="WP_136952915.1">
    <property type="nucleotide sequence ID" value="NZ_VCAP01000006.1"/>
</dbReference>
<proteinExistence type="predicted"/>
<organism evidence="1 2">
    <name type="scientific">Vagococcus zengguangii</name>
    <dbReference type="NCBI Taxonomy" id="2571750"/>
    <lineage>
        <taxon>Bacteria</taxon>
        <taxon>Bacillati</taxon>
        <taxon>Bacillota</taxon>
        <taxon>Bacilli</taxon>
        <taxon>Lactobacillales</taxon>
        <taxon>Enterococcaceae</taxon>
        <taxon>Vagococcus</taxon>
    </lineage>
</organism>
<dbReference type="Proteomes" id="UP000298615">
    <property type="component" value="Chromosome"/>
</dbReference>
<keyword evidence="2" id="KW-1185">Reference proteome</keyword>
<dbReference type="OrthoDB" id="9789113at2"/>
<name>A0A4D7CPR3_9ENTE</name>